<accession>A0ABU3AEC5</accession>
<comment type="caution">
    <text evidence="1">The sequence shown here is derived from an EMBL/GenBank/DDBJ whole genome shotgun (WGS) entry which is preliminary data.</text>
</comment>
<dbReference type="RefSeq" id="WP_311352614.1">
    <property type="nucleotide sequence ID" value="NZ_JAVRHR010000003.1"/>
</dbReference>
<reference evidence="1 2" key="1">
    <citation type="submission" date="2023-09" db="EMBL/GenBank/DDBJ databases">
        <authorList>
            <person name="Rey-Velasco X."/>
        </authorList>
    </citation>
    <scope>NUCLEOTIDE SEQUENCE [LARGE SCALE GENOMIC DNA]</scope>
    <source>
        <strain evidence="1 2">F388</strain>
    </source>
</reference>
<sequence length="49" mass="5559">MQSLFKLLAKINKVILPSYTKKGLDLAKASKFQLVLIGWRYYVTTKALG</sequence>
<keyword evidence="2" id="KW-1185">Reference proteome</keyword>
<dbReference type="EMBL" id="JAVRHR010000003">
    <property type="protein sequence ID" value="MDT0608150.1"/>
    <property type="molecule type" value="Genomic_DNA"/>
</dbReference>
<dbReference type="Proteomes" id="UP001255246">
    <property type="component" value="Unassembled WGS sequence"/>
</dbReference>
<proteinExistence type="predicted"/>
<organism evidence="1 2">
    <name type="scientific">Croceitalea rosinachiae</name>
    <dbReference type="NCBI Taxonomy" id="3075596"/>
    <lineage>
        <taxon>Bacteria</taxon>
        <taxon>Pseudomonadati</taxon>
        <taxon>Bacteroidota</taxon>
        <taxon>Flavobacteriia</taxon>
        <taxon>Flavobacteriales</taxon>
        <taxon>Flavobacteriaceae</taxon>
        <taxon>Croceitalea</taxon>
    </lineage>
</organism>
<evidence type="ECO:0000313" key="1">
    <source>
        <dbReference type="EMBL" id="MDT0608150.1"/>
    </source>
</evidence>
<gene>
    <name evidence="1" type="ORF">RM706_13980</name>
</gene>
<protein>
    <submittedName>
        <fullName evidence="1">SsrA-binding protein</fullName>
    </submittedName>
</protein>
<name>A0ABU3AEC5_9FLAO</name>
<evidence type="ECO:0000313" key="2">
    <source>
        <dbReference type="Proteomes" id="UP001255246"/>
    </source>
</evidence>